<dbReference type="Pfam" id="PF03783">
    <property type="entry name" value="CsgG"/>
    <property type="match status" value="1"/>
</dbReference>
<evidence type="ECO:0000256" key="2">
    <source>
        <dbReference type="ARBA" id="ARBA00022729"/>
    </source>
</evidence>
<sequence length="391" mass="41496">MKKFFKFTTVVVLAFFVSSCATGTSAKVWSGGQSIEQARAERYNGPKARLAVVKFIDKSAKAGGAFGSGMSDMLTTALFRSNRFILLDRADLDAVISEQDFAAAGRISAETGAKIGELEGADLLVMGAITAFEPDKIGVGGFFVGALTLGASIFLASRDDNVPIGAVLYKESYIAIDVKVVDAVTGRVVAVSSVEGKSQNWGGGIIGAVGGGWSRVPVGFGGFASSGVEEALQACLNAAVKDIASKTPAQYYRVSDTLDTTPVGLILLPQPVLFEGSAPVGIKTPKAMVVRGPDDYKKLLFELGEPYDSAPKFDWSKNILLAAFAGEKEDRGHRIAIEKVIQRSDALEVHIRQAPPPVANKGDEVVRGPDWPFDVVSIDVATDKPVRFVWD</sequence>
<evidence type="ECO:0008006" key="7">
    <source>
        <dbReference type="Google" id="ProtNLM"/>
    </source>
</evidence>
<dbReference type="GO" id="GO:0030288">
    <property type="term" value="C:outer membrane-bounded periplasmic space"/>
    <property type="evidence" value="ECO:0007669"/>
    <property type="project" value="InterPro"/>
</dbReference>
<evidence type="ECO:0000256" key="1">
    <source>
        <dbReference type="ARBA" id="ARBA00022475"/>
    </source>
</evidence>
<keyword evidence="4" id="KW-0564">Palmitate</keyword>
<keyword evidence="5" id="KW-0449">Lipoprotein</keyword>
<dbReference type="EMBL" id="UOGC01000150">
    <property type="protein sequence ID" value="VAX23281.1"/>
    <property type="molecule type" value="Genomic_DNA"/>
</dbReference>
<organism evidence="6">
    <name type="scientific">hydrothermal vent metagenome</name>
    <dbReference type="NCBI Taxonomy" id="652676"/>
    <lineage>
        <taxon>unclassified sequences</taxon>
        <taxon>metagenomes</taxon>
        <taxon>ecological metagenomes</taxon>
    </lineage>
</organism>
<proteinExistence type="predicted"/>
<dbReference type="AlphaFoldDB" id="A0A3B1C9D7"/>
<keyword evidence="1" id="KW-1003">Cell membrane</keyword>
<evidence type="ECO:0000256" key="3">
    <source>
        <dbReference type="ARBA" id="ARBA00023136"/>
    </source>
</evidence>
<name>A0A3B1C9D7_9ZZZZ</name>
<reference evidence="6" key="1">
    <citation type="submission" date="2018-06" db="EMBL/GenBank/DDBJ databases">
        <authorList>
            <person name="Zhirakovskaya E."/>
        </authorList>
    </citation>
    <scope>NUCLEOTIDE SEQUENCE</scope>
</reference>
<dbReference type="PROSITE" id="PS51257">
    <property type="entry name" value="PROKAR_LIPOPROTEIN"/>
    <property type="match status" value="1"/>
</dbReference>
<keyword evidence="2" id="KW-0732">Signal</keyword>
<evidence type="ECO:0000313" key="6">
    <source>
        <dbReference type="EMBL" id="VAX23281.1"/>
    </source>
</evidence>
<dbReference type="Gene3D" id="3.40.50.10610">
    <property type="entry name" value="ABC-type transport auxiliary lipoprotein component"/>
    <property type="match status" value="1"/>
</dbReference>
<protein>
    <recommendedName>
        <fullName evidence="7">Curli production assembly/transport component CsgG</fullName>
    </recommendedName>
</protein>
<dbReference type="PANTHER" id="PTHR41164">
    <property type="entry name" value="CURLI PRODUCTION ASSEMBLY/TRANSPORT COMPONENT CSGG"/>
    <property type="match status" value="1"/>
</dbReference>
<evidence type="ECO:0000256" key="4">
    <source>
        <dbReference type="ARBA" id="ARBA00023139"/>
    </source>
</evidence>
<accession>A0A3B1C9D7</accession>
<dbReference type="PANTHER" id="PTHR41164:SF1">
    <property type="entry name" value="CURLI PRODUCTION ASSEMBLY_TRANSPORT COMPONENT CSGG"/>
    <property type="match status" value="1"/>
</dbReference>
<gene>
    <name evidence="6" type="ORF">MNBD_NITROSPINAE01-1132</name>
</gene>
<keyword evidence="3" id="KW-0472">Membrane</keyword>
<evidence type="ECO:0000256" key="5">
    <source>
        <dbReference type="ARBA" id="ARBA00023288"/>
    </source>
</evidence>
<dbReference type="InterPro" id="IPR005534">
    <property type="entry name" value="Curli_assmbl/transp-comp_CsgG"/>
</dbReference>